<evidence type="ECO:0000313" key="1">
    <source>
        <dbReference type="EMBL" id="CAK0792874.1"/>
    </source>
</evidence>
<dbReference type="EMBL" id="CAUYUJ010000856">
    <property type="protein sequence ID" value="CAK0792874.1"/>
    <property type="molecule type" value="Genomic_DNA"/>
</dbReference>
<proteinExistence type="predicted"/>
<keyword evidence="2" id="KW-1185">Reference proteome</keyword>
<protein>
    <submittedName>
        <fullName evidence="1">Uncharacterized protein</fullName>
    </submittedName>
</protein>
<evidence type="ECO:0000313" key="2">
    <source>
        <dbReference type="Proteomes" id="UP001189429"/>
    </source>
</evidence>
<comment type="caution">
    <text evidence="1">The sequence shown here is derived from an EMBL/GenBank/DDBJ whole genome shotgun (WGS) entry which is preliminary data.</text>
</comment>
<organism evidence="1 2">
    <name type="scientific">Prorocentrum cordatum</name>
    <dbReference type="NCBI Taxonomy" id="2364126"/>
    <lineage>
        <taxon>Eukaryota</taxon>
        <taxon>Sar</taxon>
        <taxon>Alveolata</taxon>
        <taxon>Dinophyceae</taxon>
        <taxon>Prorocentrales</taxon>
        <taxon>Prorocentraceae</taxon>
        <taxon>Prorocentrum</taxon>
    </lineage>
</organism>
<reference evidence="1" key="1">
    <citation type="submission" date="2023-10" db="EMBL/GenBank/DDBJ databases">
        <authorList>
            <person name="Chen Y."/>
            <person name="Shah S."/>
            <person name="Dougan E. K."/>
            <person name="Thang M."/>
            <person name="Chan C."/>
        </authorList>
    </citation>
    <scope>NUCLEOTIDE SEQUENCE [LARGE SCALE GENOMIC DNA]</scope>
</reference>
<gene>
    <name evidence="1" type="ORF">PCOR1329_LOCUS3334</name>
</gene>
<accession>A0ABN9PMH4</accession>
<name>A0ABN9PMH4_9DINO</name>
<sequence length="118" mass="13608">MPQQHNSFISLFTSTRDCLFNKFCSKALSLQFWCNTNGAEGSNETRLVPFHRSSAASKVRNHFAFNNSHQLKISNDIGMFSKLSYCYMLFTSWLIQIPKRLSDKCINCFSVSWFLSSD</sequence>
<dbReference type="Proteomes" id="UP001189429">
    <property type="component" value="Unassembled WGS sequence"/>
</dbReference>